<feature type="compositionally biased region" description="Polar residues" evidence="1">
    <location>
        <begin position="913"/>
        <end position="927"/>
    </location>
</feature>
<dbReference type="GO" id="GO:0035725">
    <property type="term" value="P:sodium ion transmembrane transport"/>
    <property type="evidence" value="ECO:0007669"/>
    <property type="project" value="TreeGrafter"/>
</dbReference>
<dbReference type="InterPro" id="IPR014710">
    <property type="entry name" value="RmlC-like_jellyroll"/>
</dbReference>
<gene>
    <name evidence="3" type="ORF">TTHERM_000245409</name>
</gene>
<evidence type="ECO:0000256" key="1">
    <source>
        <dbReference type="SAM" id="MobiDB-lite"/>
    </source>
</evidence>
<feature type="transmembrane region" description="Helical" evidence="2">
    <location>
        <begin position="278"/>
        <end position="297"/>
    </location>
</feature>
<feature type="compositionally biased region" description="Polar residues" evidence="1">
    <location>
        <begin position="106"/>
        <end position="118"/>
    </location>
</feature>
<feature type="transmembrane region" description="Helical" evidence="2">
    <location>
        <begin position="317"/>
        <end position="337"/>
    </location>
</feature>
<dbReference type="InterPro" id="IPR000595">
    <property type="entry name" value="cNMP-bd_dom"/>
</dbReference>
<dbReference type="Gene3D" id="2.60.120.10">
    <property type="entry name" value="Jelly Rolls"/>
    <property type="match status" value="1"/>
</dbReference>
<dbReference type="SUPFAM" id="SSF81324">
    <property type="entry name" value="Voltage-gated potassium channels"/>
    <property type="match status" value="1"/>
</dbReference>
<keyword evidence="2" id="KW-0472">Membrane</keyword>
<dbReference type="SUPFAM" id="SSF51206">
    <property type="entry name" value="cAMP-binding domain-like"/>
    <property type="match status" value="1"/>
</dbReference>
<dbReference type="InParanoid" id="W7XGL2"/>
<dbReference type="GO" id="GO:0005249">
    <property type="term" value="F:voltage-gated potassium channel activity"/>
    <property type="evidence" value="ECO:0007669"/>
    <property type="project" value="TreeGrafter"/>
</dbReference>
<dbReference type="EMBL" id="GG662474">
    <property type="protein sequence ID" value="EWS72074.1"/>
    <property type="molecule type" value="Genomic_DNA"/>
</dbReference>
<feature type="compositionally biased region" description="Basic and acidic residues" evidence="1">
    <location>
        <begin position="882"/>
        <end position="895"/>
    </location>
</feature>
<dbReference type="GeneID" id="24437998"/>
<sequence>MITNDENNQVINSSRLFNEHNITQSGIFSSEDMQNNYMIFKNQKKYFQSQEVSDIKSINKKPETNTNIFENYDDTRDKFFKRVYSNDEVLESCLEQNEQHKKDSQNDSNFEQSNQKQQLRAKIKQVRSSVSSSSNSISISEEENDFYEKTNNNNCKIDQQDQAIQAKQLEHMIKNKKADISLEQEQFIRELGKIKNFFKIYNFVLPKIKKFFFLKTINGKTKKLTVQMRRIIGDKSDQYLNENKGFIAFLSKRLLLLLEKISRYLFLNKIPIFNPENIFKIIFNIMTVTYSCFYLFITSLKIFFVSTFGVYDEYLHLAAEIVWVLEMIVQMNTAMYYKNQFTKDRRLIMKTYLEEYLFFEILPLVFDNFSSSNPILHVCYKLPLLLKMKGILQNIKYIEFYILQKLENHTVLFLFKLIFALLLFAHLVSCSFSSLNAISITFYNEQTDWTTIQQDFLRRGDWFEHYLWAVNWSLNIMFSNYNKQPQSKLEIGFTCICMIVSCIGFGYIVSSIGSVLSEIDKEQNEYKQDLNILNLFMKRKQIDISLVRRVNIHLKKYYDQKRKVNYVEESKTLQKLSDYMSKELQIAANIKILRRFPMFDNIFSDQTIYKICTIMKEKLYYPNQVIFDLKNQQQNNLYLIVKGVVQVEHPANMNYKSIEENESTASSINQKTYQNQTLSEEKKVRYGLMLKKDQCFGQYGFFTGCEQITLATSTKFTTLITINRDDLFTIIKENKNEFEKFMEIKDKMALQGNLINLMIPCLCCQQFSHDSNFCPYTHKVKDPYYQCVGVYQNLQQVRSEFPCRRKKQKIKNIQQQAMIHEKAYQFVIDYGLFEFLDNQTDDKEYLDEEDSKIDSLDEAELVMNRRDLRLKSNFFNQKVPKNKKEQNSSEKRDDESSSEEATEQSQKDLYPEKQQTTEKNNPNSKTYFQDEDTSKDKRSSFVLRSPISNFDNETNEYNNESEHKSVSFKHLKRCSIEKDYTYQNSVINPFSILKNNETIAKNLCSNLYQNIFSMLNKAIPRMLNKLPQQNSIHKQSFDNTKNEDNIVKLNSFEEVIQNRQQRKINFRENNNQNPLCSNHSNINCCQKDSTLNPSQTQHNIKITKYKHQNSKLQNSKYSQDNQFTFKDVLDQMFINGMDRMCSFINFFPQNNYNQVLSQFQKYQVKLLEKIKFNVKKRKVILKRLNSKSKFGIQKK</sequence>
<proteinExistence type="predicted"/>
<dbReference type="PANTHER" id="PTHR45689:SF5">
    <property type="entry name" value="I[[H]] CHANNEL, ISOFORM E"/>
    <property type="match status" value="1"/>
</dbReference>
<dbReference type="GO" id="GO:0003254">
    <property type="term" value="P:regulation of membrane depolarization"/>
    <property type="evidence" value="ECO:0007669"/>
    <property type="project" value="TreeGrafter"/>
</dbReference>
<dbReference type="InterPro" id="IPR051413">
    <property type="entry name" value="K/Na_HCN_channel"/>
</dbReference>
<dbReference type="Gene3D" id="1.10.287.70">
    <property type="match status" value="1"/>
</dbReference>
<dbReference type="GO" id="GO:0098855">
    <property type="term" value="C:HCN channel complex"/>
    <property type="evidence" value="ECO:0007669"/>
    <property type="project" value="TreeGrafter"/>
</dbReference>
<dbReference type="Proteomes" id="UP000009168">
    <property type="component" value="Unassembled WGS sequence"/>
</dbReference>
<evidence type="ECO:0000313" key="4">
    <source>
        <dbReference type="Proteomes" id="UP000009168"/>
    </source>
</evidence>
<accession>W7XGL2</accession>
<feature type="transmembrane region" description="Helical" evidence="2">
    <location>
        <begin position="493"/>
        <end position="516"/>
    </location>
</feature>
<feature type="transmembrane region" description="Helical" evidence="2">
    <location>
        <begin position="413"/>
        <end position="443"/>
    </location>
</feature>
<feature type="region of interest" description="Disordered" evidence="1">
    <location>
        <begin position="877"/>
        <end position="939"/>
    </location>
</feature>
<dbReference type="RefSeq" id="XP_012655385.1">
    <property type="nucleotide sequence ID" value="XM_012799931.1"/>
</dbReference>
<keyword evidence="4" id="KW-1185">Reference proteome</keyword>
<organism evidence="3 4">
    <name type="scientific">Tetrahymena thermophila (strain SB210)</name>
    <dbReference type="NCBI Taxonomy" id="312017"/>
    <lineage>
        <taxon>Eukaryota</taxon>
        <taxon>Sar</taxon>
        <taxon>Alveolata</taxon>
        <taxon>Ciliophora</taxon>
        <taxon>Intramacronucleata</taxon>
        <taxon>Oligohymenophorea</taxon>
        <taxon>Hymenostomatida</taxon>
        <taxon>Tetrahymenina</taxon>
        <taxon>Tetrahymenidae</taxon>
        <taxon>Tetrahymena</taxon>
    </lineage>
</organism>
<dbReference type="KEGG" id="tet:TTHERM_000245409"/>
<dbReference type="InterPro" id="IPR018490">
    <property type="entry name" value="cNMP-bd_dom_sf"/>
</dbReference>
<dbReference type="PANTHER" id="PTHR45689">
    <property type="entry name" value="I[[H]] CHANNEL, ISOFORM E"/>
    <property type="match status" value="1"/>
</dbReference>
<reference evidence="4" key="1">
    <citation type="journal article" date="2006" name="PLoS Biol.">
        <title>Macronuclear genome sequence of the ciliate Tetrahymena thermophila, a model eukaryote.</title>
        <authorList>
            <person name="Eisen J.A."/>
            <person name="Coyne R.S."/>
            <person name="Wu M."/>
            <person name="Wu D."/>
            <person name="Thiagarajan M."/>
            <person name="Wortman J.R."/>
            <person name="Badger J.H."/>
            <person name="Ren Q."/>
            <person name="Amedeo P."/>
            <person name="Jones K.M."/>
            <person name="Tallon L.J."/>
            <person name="Delcher A.L."/>
            <person name="Salzberg S.L."/>
            <person name="Silva J.C."/>
            <person name="Haas B.J."/>
            <person name="Majoros W.H."/>
            <person name="Farzad M."/>
            <person name="Carlton J.M."/>
            <person name="Smith R.K. Jr."/>
            <person name="Garg J."/>
            <person name="Pearlman R.E."/>
            <person name="Karrer K.M."/>
            <person name="Sun L."/>
            <person name="Manning G."/>
            <person name="Elde N.C."/>
            <person name="Turkewitz A.P."/>
            <person name="Asai D.J."/>
            <person name="Wilkes D.E."/>
            <person name="Wang Y."/>
            <person name="Cai H."/>
            <person name="Collins K."/>
            <person name="Stewart B.A."/>
            <person name="Lee S.R."/>
            <person name="Wilamowska K."/>
            <person name="Weinberg Z."/>
            <person name="Ruzzo W.L."/>
            <person name="Wloga D."/>
            <person name="Gaertig J."/>
            <person name="Frankel J."/>
            <person name="Tsao C.-C."/>
            <person name="Gorovsky M.A."/>
            <person name="Keeling P.J."/>
            <person name="Waller R.F."/>
            <person name="Patron N.J."/>
            <person name="Cherry J.M."/>
            <person name="Stover N.A."/>
            <person name="Krieger C.J."/>
            <person name="del Toro C."/>
            <person name="Ryder H.F."/>
            <person name="Williamson S.C."/>
            <person name="Barbeau R.A."/>
            <person name="Hamilton E.P."/>
            <person name="Orias E."/>
        </authorList>
    </citation>
    <scope>NUCLEOTIDE SEQUENCE [LARGE SCALE GENOMIC DNA]</scope>
    <source>
        <strain evidence="4">SB210</strain>
    </source>
</reference>
<keyword evidence="2" id="KW-0812">Transmembrane</keyword>
<name>W7XGL2_TETTS</name>
<evidence type="ECO:0000256" key="2">
    <source>
        <dbReference type="SAM" id="Phobius"/>
    </source>
</evidence>
<feature type="region of interest" description="Disordered" evidence="1">
    <location>
        <begin position="97"/>
        <end position="118"/>
    </location>
</feature>
<dbReference type="AlphaFoldDB" id="W7XGL2"/>
<dbReference type="CDD" id="cd00038">
    <property type="entry name" value="CAP_ED"/>
    <property type="match status" value="1"/>
</dbReference>
<keyword evidence="2" id="KW-1133">Transmembrane helix</keyword>
<evidence type="ECO:0000313" key="3">
    <source>
        <dbReference type="EMBL" id="EWS72074.1"/>
    </source>
</evidence>
<protein>
    <submittedName>
        <fullName evidence="3">Cyclic nucleotide-binding domain protein</fullName>
    </submittedName>
</protein>